<dbReference type="Proteomes" id="UP000270219">
    <property type="component" value="Unassembled WGS sequence"/>
</dbReference>
<keyword evidence="2" id="KW-0520">NAD</keyword>
<dbReference type="SUPFAM" id="SSF51735">
    <property type="entry name" value="NAD(P)-binding Rossmann-fold domains"/>
    <property type="match status" value="1"/>
</dbReference>
<dbReference type="InterPro" id="IPR017476">
    <property type="entry name" value="UDP-Glc/GDP-Man"/>
</dbReference>
<feature type="domain" description="UDP-glucose/GDP-mannose dehydrogenase C-terminal" evidence="4">
    <location>
        <begin position="322"/>
        <end position="417"/>
    </location>
</feature>
<keyword evidence="6" id="KW-1185">Reference proteome</keyword>
<reference evidence="5 6" key="1">
    <citation type="submission" date="2018-10" db="EMBL/GenBank/DDBJ databases">
        <title>Oceanobacillus sp. YLB-02 draft genome.</title>
        <authorList>
            <person name="Yu L."/>
        </authorList>
    </citation>
    <scope>NUCLEOTIDE SEQUENCE [LARGE SCALE GENOMIC DNA]</scope>
    <source>
        <strain evidence="5 6">YLB-02</strain>
    </source>
</reference>
<comment type="caution">
    <text evidence="5">The sequence shown here is derived from an EMBL/GenBank/DDBJ whole genome shotgun (WGS) entry which is preliminary data.</text>
</comment>
<dbReference type="InterPro" id="IPR036291">
    <property type="entry name" value="NAD(P)-bd_dom_sf"/>
</dbReference>
<dbReference type="PANTHER" id="PTHR43491:SF1">
    <property type="entry name" value="UDP-N-ACETYL-D-MANNOSAMINE DEHYDROGENASE"/>
    <property type="match status" value="1"/>
</dbReference>
<dbReference type="InterPro" id="IPR001732">
    <property type="entry name" value="UDP-Glc/GDP-Man_DH_N"/>
</dbReference>
<sequence length="432" mass="48107">MDTEETKYTRVGVIGLGFVGLPLALLLNKKGFHVTGIDVSDAKINSLLKATSYIDEIPNESIKNALDSGRFTVTKNYNVVQSLGAIIICVPTPLTKYKTPDLSYIQDVAYNLYPHLTRGQLVVLESSTFPGTTKEVLKPILEKSNLGVGSDIFLCYSPERIDPGNKDMEVEDVPKVISGVTKSCSLKIKELYSRIFNHTVVVSSTEVAEFCKLLENSFRYINISFINEMALLSDRLNIDLWEVIDAASTKPYGFMPFYPGPGVGGHCIPVDPLYLSWKAKQAGIQTEFIHLADGINSQLTEYLTSQLKKNLSVHNLNNKNILLYGLAYKKDISDYRESPSISIMKELLKMGANVSFHDPFVSKLDIDGQEFQSVELTKDTLQQKDCIVILTDHSAIPLDLIIENSSLIYDTRNITKNYKEKSNIIRLGSGSL</sequence>
<dbReference type="InterPro" id="IPR014027">
    <property type="entry name" value="UDP-Glc/GDP-Man_DH_C"/>
</dbReference>
<dbReference type="PIRSF" id="PIRSF000124">
    <property type="entry name" value="UDPglc_GDPman_dh"/>
    <property type="match status" value="1"/>
</dbReference>
<evidence type="ECO:0000256" key="3">
    <source>
        <dbReference type="PIRNR" id="PIRNR000124"/>
    </source>
</evidence>
<dbReference type="InterPro" id="IPR014026">
    <property type="entry name" value="UDP-Glc/GDP-Man_DH_dimer"/>
</dbReference>
<dbReference type="InterPro" id="IPR036220">
    <property type="entry name" value="UDP-Glc/GDP-Man_DH_C_sf"/>
</dbReference>
<dbReference type="NCBIfam" id="TIGR03026">
    <property type="entry name" value="NDP-sugDHase"/>
    <property type="match status" value="1"/>
</dbReference>
<dbReference type="Gene3D" id="3.40.50.720">
    <property type="entry name" value="NAD(P)-binding Rossmann-like Domain"/>
    <property type="match status" value="2"/>
</dbReference>
<protein>
    <submittedName>
        <fullName evidence="5">Nucleotide sugar dehydrogenase</fullName>
    </submittedName>
</protein>
<evidence type="ECO:0000256" key="2">
    <source>
        <dbReference type="ARBA" id="ARBA00023027"/>
    </source>
</evidence>
<proteinExistence type="inferred from homology"/>
<dbReference type="RefSeq" id="WP_121522173.1">
    <property type="nucleotide sequence ID" value="NZ_RCHR01000002.1"/>
</dbReference>
<evidence type="ECO:0000256" key="1">
    <source>
        <dbReference type="ARBA" id="ARBA00023002"/>
    </source>
</evidence>
<comment type="similarity">
    <text evidence="3">Belongs to the UDP-glucose/GDP-mannose dehydrogenase family.</text>
</comment>
<dbReference type="InterPro" id="IPR008927">
    <property type="entry name" value="6-PGluconate_DH-like_C_sf"/>
</dbReference>
<dbReference type="AlphaFoldDB" id="A0A498DKB2"/>
<dbReference type="GO" id="GO:0016628">
    <property type="term" value="F:oxidoreductase activity, acting on the CH-CH group of donors, NAD or NADP as acceptor"/>
    <property type="evidence" value="ECO:0007669"/>
    <property type="project" value="InterPro"/>
</dbReference>
<dbReference type="InterPro" id="IPR028359">
    <property type="entry name" value="UDP_ManNAc/GlcNAc_DH"/>
</dbReference>
<dbReference type="OrthoDB" id="9803238at2"/>
<dbReference type="GO" id="GO:0016616">
    <property type="term" value="F:oxidoreductase activity, acting on the CH-OH group of donors, NAD or NADP as acceptor"/>
    <property type="evidence" value="ECO:0007669"/>
    <property type="project" value="InterPro"/>
</dbReference>
<keyword evidence="1" id="KW-0560">Oxidoreductase</keyword>
<dbReference type="SMART" id="SM00984">
    <property type="entry name" value="UDPG_MGDP_dh_C"/>
    <property type="match status" value="1"/>
</dbReference>
<dbReference type="Pfam" id="PF00984">
    <property type="entry name" value="UDPG_MGDP_dh"/>
    <property type="match status" value="1"/>
</dbReference>
<evidence type="ECO:0000259" key="4">
    <source>
        <dbReference type="SMART" id="SM00984"/>
    </source>
</evidence>
<dbReference type="EMBL" id="RCHR01000002">
    <property type="protein sequence ID" value="RLL46922.1"/>
    <property type="molecule type" value="Genomic_DNA"/>
</dbReference>
<dbReference type="SUPFAM" id="SSF52413">
    <property type="entry name" value="UDP-glucose/GDP-mannose dehydrogenase C-terminal domain"/>
    <property type="match status" value="1"/>
</dbReference>
<gene>
    <name evidence="5" type="ORF">D8M04_06915</name>
</gene>
<organism evidence="5 6">
    <name type="scientific">Oceanobacillus piezotolerans</name>
    <dbReference type="NCBI Taxonomy" id="2448030"/>
    <lineage>
        <taxon>Bacteria</taxon>
        <taxon>Bacillati</taxon>
        <taxon>Bacillota</taxon>
        <taxon>Bacilli</taxon>
        <taxon>Bacillales</taxon>
        <taxon>Bacillaceae</taxon>
        <taxon>Oceanobacillus</taxon>
    </lineage>
</organism>
<dbReference type="GO" id="GO:0051287">
    <property type="term" value="F:NAD binding"/>
    <property type="evidence" value="ECO:0007669"/>
    <property type="project" value="InterPro"/>
</dbReference>
<accession>A0A498DKB2</accession>
<name>A0A498DKB2_9BACI</name>
<dbReference type="Pfam" id="PF03721">
    <property type="entry name" value="UDPG_MGDP_dh_N"/>
    <property type="match status" value="1"/>
</dbReference>
<dbReference type="SUPFAM" id="SSF48179">
    <property type="entry name" value="6-phosphogluconate dehydrogenase C-terminal domain-like"/>
    <property type="match status" value="1"/>
</dbReference>
<evidence type="ECO:0000313" key="5">
    <source>
        <dbReference type="EMBL" id="RLL46922.1"/>
    </source>
</evidence>
<dbReference type="PANTHER" id="PTHR43491">
    <property type="entry name" value="UDP-N-ACETYL-D-MANNOSAMINE DEHYDROGENASE"/>
    <property type="match status" value="1"/>
</dbReference>
<dbReference type="PIRSF" id="PIRSF500136">
    <property type="entry name" value="UDP_ManNAc_DH"/>
    <property type="match status" value="1"/>
</dbReference>
<dbReference type="Pfam" id="PF03720">
    <property type="entry name" value="UDPG_MGDP_dh_C"/>
    <property type="match status" value="1"/>
</dbReference>
<evidence type="ECO:0000313" key="6">
    <source>
        <dbReference type="Proteomes" id="UP000270219"/>
    </source>
</evidence>
<dbReference type="GO" id="GO:0000271">
    <property type="term" value="P:polysaccharide biosynthetic process"/>
    <property type="evidence" value="ECO:0007669"/>
    <property type="project" value="InterPro"/>
</dbReference>